<comment type="similarity">
    <text evidence="6">Belongs to the SOBP family.</text>
</comment>
<feature type="compositionally biased region" description="Polar residues" evidence="7">
    <location>
        <begin position="83"/>
        <end position="101"/>
    </location>
</feature>
<feature type="compositionally biased region" description="Pro residues" evidence="7">
    <location>
        <begin position="365"/>
        <end position="377"/>
    </location>
</feature>
<evidence type="ECO:0000256" key="3">
    <source>
        <dbReference type="ARBA" id="ARBA00022771"/>
    </source>
</evidence>
<feature type="region of interest" description="Disordered" evidence="7">
    <location>
        <begin position="1"/>
        <end position="27"/>
    </location>
</feature>
<keyword evidence="4" id="KW-0862">Zinc</keyword>
<keyword evidence="3" id="KW-0863">Zinc-finger</keyword>
<dbReference type="PANTHER" id="PTHR23186:SF2">
    <property type="entry name" value="SINE OCULIS-BINDING PROTEIN HOMOLOG"/>
    <property type="match status" value="1"/>
</dbReference>
<reference evidence="8" key="4">
    <citation type="submission" date="2025-09" db="UniProtKB">
        <authorList>
            <consortium name="Ensembl"/>
        </authorList>
    </citation>
    <scope>IDENTIFICATION</scope>
    <source>
        <strain evidence="8">HSOK</strain>
    </source>
</reference>
<evidence type="ECO:0000256" key="4">
    <source>
        <dbReference type="ARBA" id="ARBA00022833"/>
    </source>
</evidence>
<feature type="compositionally biased region" description="Basic and acidic residues" evidence="7">
    <location>
        <begin position="702"/>
        <end position="721"/>
    </location>
</feature>
<evidence type="ECO:0000313" key="8">
    <source>
        <dbReference type="Ensembl" id="ENSORLP00015003854.1"/>
    </source>
</evidence>
<dbReference type="GO" id="GO:0008270">
    <property type="term" value="F:zinc ion binding"/>
    <property type="evidence" value="ECO:0007669"/>
    <property type="project" value="UniProtKB-KW"/>
</dbReference>
<dbReference type="Ensembl" id="ENSORLT00015008565.1">
    <property type="protein sequence ID" value="ENSORLP00015003854.1"/>
    <property type="gene ID" value="ENSORLG00015004654.1"/>
</dbReference>
<evidence type="ECO:0000256" key="2">
    <source>
        <dbReference type="ARBA" id="ARBA00022737"/>
    </source>
</evidence>
<keyword evidence="1" id="KW-0479">Metal-binding</keyword>
<feature type="compositionally biased region" description="Basic and acidic residues" evidence="7">
    <location>
        <begin position="1"/>
        <end position="14"/>
    </location>
</feature>
<sequence>MAEMEKEGRPPENKRSRKPAHPVKREINEEMKNFAENTMNELLGWYGYDKVELRESDNLEIGETPQHTSILKENLLPKIPASVENSEGSPDRANSSMSLPASRNGGPEASTMASTITPSSKEHGNLPVMGPMIPPALIKPPADEDASNVQIMCAWCQKVGNKRYSLSMGSELKSFCSEKCFAACRRAYFKRNKARYDDGLGGKILQHSFTQDRPRLVFKTNSDMLVCDWCKHIRHTKEYLDFGAGERRLQFCSAKCLNQYKMDIFYKETQASLPGALCNAAHAAGGESKPDCGGGVQLLTPESWGAPLTDIRRKPPSPGGPSSISALAPSSSSVPSPPDMAGVSSPSSTSAKIPTPRPHESSALVPPPVPNLHPPVGIPSGSPPMVMTPRGPMPLPLYMEHQMIQQIRPPFFHPSGPNSPLSNPIIPGIGPPPPSFGPTSSSMHRPLLSPHVHPSSSANPGMIPPHPGLPMTGLPPFPVNMMPNGPIPLSPVRNFGMPSLAPLVPPPTLLVPYPVIVPLPVPIPIPIPIPINSKTFKDQPENSNLVSRAPECSETSESQSLGSPGGSRGEQKTRLSGGEHVSPLSERATTTIVDLTGKAEDSSGNIGLTSGPGLTNEVIDLTMGQRPGQQQVIQRTLPGVHVKVEGEADCKSPLAVGLEGNGRDEEKALEGEGCPVSSTATCNVIVNGTGWHSLVNPAFESCPDRKRDRVGGQKEDGDRPANGDLEYEALKENNCSVGEWEMGKWVSAQDEKVDTVEGKPDPDTSMEEGEHAYTLPLLSAGGCVVIQPVPKSSAEKTAILSCSISTPLSAAGSPELEPPLKRRCLRIRNQNK</sequence>
<accession>A0A3P9H8M7</accession>
<feature type="region of interest" description="Disordered" evidence="7">
    <location>
        <begin position="435"/>
        <end position="469"/>
    </location>
</feature>
<dbReference type="Proteomes" id="UP000265200">
    <property type="component" value="Chromosome 22"/>
</dbReference>
<name>A0A3P9H8M7_ORYLA</name>
<evidence type="ECO:0000256" key="7">
    <source>
        <dbReference type="SAM" id="MobiDB-lite"/>
    </source>
</evidence>
<dbReference type="InterPro" id="IPR026092">
    <property type="entry name" value="RAI2/SOBP"/>
</dbReference>
<reference key="1">
    <citation type="journal article" date="2007" name="Nature">
        <title>The medaka draft genome and insights into vertebrate genome evolution.</title>
        <authorList>
            <person name="Kasahara M."/>
            <person name="Naruse K."/>
            <person name="Sasaki S."/>
            <person name="Nakatani Y."/>
            <person name="Qu W."/>
            <person name="Ahsan B."/>
            <person name="Yamada T."/>
            <person name="Nagayasu Y."/>
            <person name="Doi K."/>
            <person name="Kasai Y."/>
            <person name="Jindo T."/>
            <person name="Kobayashi D."/>
            <person name="Shimada A."/>
            <person name="Toyoda A."/>
            <person name="Kuroki Y."/>
            <person name="Fujiyama A."/>
            <person name="Sasaki T."/>
            <person name="Shimizu A."/>
            <person name="Asakawa S."/>
            <person name="Shimizu N."/>
            <person name="Hashimoto S."/>
            <person name="Yang J."/>
            <person name="Lee Y."/>
            <person name="Matsushima K."/>
            <person name="Sugano S."/>
            <person name="Sakaizumi M."/>
            <person name="Narita T."/>
            <person name="Ohishi K."/>
            <person name="Haga S."/>
            <person name="Ohta F."/>
            <person name="Nomoto H."/>
            <person name="Nogata K."/>
            <person name="Morishita T."/>
            <person name="Endo T."/>
            <person name="Shin-I T."/>
            <person name="Takeda H."/>
            <person name="Morishita S."/>
            <person name="Kohara Y."/>
        </authorList>
    </citation>
    <scope>NUCLEOTIDE SEQUENCE [LARGE SCALE GENOMIC DNA]</scope>
    <source>
        <strain>Hd-rR</strain>
    </source>
</reference>
<comment type="function">
    <text evidence="5">Implicated in development of the cochlea.</text>
</comment>
<feature type="region of interest" description="Disordered" evidence="7">
    <location>
        <begin position="81"/>
        <end position="125"/>
    </location>
</feature>
<evidence type="ECO:0000313" key="9">
    <source>
        <dbReference type="Proteomes" id="UP000265200"/>
    </source>
</evidence>
<reference evidence="8" key="3">
    <citation type="submission" date="2025-08" db="UniProtKB">
        <authorList>
            <consortium name="Ensembl"/>
        </authorList>
    </citation>
    <scope>IDENTIFICATION</scope>
    <source>
        <strain evidence="8">HSOK</strain>
    </source>
</reference>
<feature type="region of interest" description="Disordered" evidence="7">
    <location>
        <begin position="702"/>
        <end position="723"/>
    </location>
</feature>
<dbReference type="PANTHER" id="PTHR23186">
    <property type="entry name" value="RETINOIC ACID-INDUCED PROTEIN 2"/>
    <property type="match status" value="1"/>
</dbReference>
<reference evidence="8 9" key="2">
    <citation type="submission" date="2017-04" db="EMBL/GenBank/DDBJ databases">
        <title>CpG methylation of centromeres and impact of large insertions on vertebrate speciation.</title>
        <authorList>
            <person name="Ichikawa K."/>
            <person name="Yoshimura J."/>
            <person name="Morishita S."/>
        </authorList>
    </citation>
    <scope>NUCLEOTIDE SEQUENCE</scope>
    <source>
        <strain evidence="8 9">HSOK</strain>
    </source>
</reference>
<protein>
    <submittedName>
        <fullName evidence="8">Sine oculis binding protein homolog (Drosophila) a</fullName>
    </submittedName>
</protein>
<dbReference type="Pfam" id="PF15279">
    <property type="entry name" value="SOBP"/>
    <property type="match status" value="1"/>
</dbReference>
<dbReference type="AlphaFoldDB" id="A0A3P9H8M7"/>
<feature type="compositionally biased region" description="Polar residues" evidence="7">
    <location>
        <begin position="553"/>
        <end position="562"/>
    </location>
</feature>
<feature type="compositionally biased region" description="Low complexity" evidence="7">
    <location>
        <begin position="320"/>
        <end position="334"/>
    </location>
</feature>
<organism evidence="8 9">
    <name type="scientific">Oryzias latipes</name>
    <name type="common">Japanese rice fish</name>
    <name type="synonym">Japanese killifish</name>
    <dbReference type="NCBI Taxonomy" id="8090"/>
    <lineage>
        <taxon>Eukaryota</taxon>
        <taxon>Metazoa</taxon>
        <taxon>Chordata</taxon>
        <taxon>Craniata</taxon>
        <taxon>Vertebrata</taxon>
        <taxon>Euteleostomi</taxon>
        <taxon>Actinopterygii</taxon>
        <taxon>Neopterygii</taxon>
        <taxon>Teleostei</taxon>
        <taxon>Neoteleostei</taxon>
        <taxon>Acanthomorphata</taxon>
        <taxon>Ovalentaria</taxon>
        <taxon>Atherinomorphae</taxon>
        <taxon>Beloniformes</taxon>
        <taxon>Adrianichthyidae</taxon>
        <taxon>Oryziinae</taxon>
        <taxon>Oryzias</taxon>
    </lineage>
</organism>
<keyword evidence="2" id="KW-0677">Repeat</keyword>
<feature type="compositionally biased region" description="Low complexity" evidence="7">
    <location>
        <begin position="437"/>
        <end position="457"/>
    </location>
</feature>
<evidence type="ECO:0000256" key="5">
    <source>
        <dbReference type="ARBA" id="ARBA00037245"/>
    </source>
</evidence>
<feature type="region of interest" description="Disordered" evidence="7">
    <location>
        <begin position="538"/>
        <end position="588"/>
    </location>
</feature>
<evidence type="ECO:0000256" key="1">
    <source>
        <dbReference type="ARBA" id="ARBA00022723"/>
    </source>
</evidence>
<proteinExistence type="inferred from homology"/>
<evidence type="ECO:0000256" key="6">
    <source>
        <dbReference type="ARBA" id="ARBA00038096"/>
    </source>
</evidence>
<feature type="region of interest" description="Disordered" evidence="7">
    <location>
        <begin position="289"/>
        <end position="387"/>
    </location>
</feature>